<keyword evidence="11 15" id="KW-0560">Oxidoreductase</keyword>
<dbReference type="SUPFAM" id="SSF51735">
    <property type="entry name" value="NAD(P)-binding Rossmann-fold domains"/>
    <property type="match status" value="1"/>
</dbReference>
<keyword evidence="7 15" id="KW-0028">Amino-acid biosynthesis</keyword>
<dbReference type="HAMAP" id="MF_02121">
    <property type="entry name" value="ASADH"/>
    <property type="match status" value="1"/>
</dbReference>
<dbReference type="NCBIfam" id="NF011456">
    <property type="entry name" value="PRK14874.1"/>
    <property type="match status" value="1"/>
</dbReference>
<feature type="domain" description="Semialdehyde dehydrogenase NAD-binding" evidence="16">
    <location>
        <begin position="8"/>
        <end position="143"/>
    </location>
</feature>
<dbReference type="CDD" id="cd18131">
    <property type="entry name" value="ASADH_C_bac_euk_like"/>
    <property type="match status" value="1"/>
</dbReference>
<feature type="binding site" evidence="15">
    <location>
        <position position="338"/>
    </location>
    <ligand>
        <name>NADP(+)</name>
        <dbReference type="ChEBI" id="CHEBI:58349"/>
    </ligand>
</feature>
<dbReference type="Pfam" id="PF02774">
    <property type="entry name" value="Semialdhyde_dhC"/>
    <property type="match status" value="1"/>
</dbReference>
<dbReference type="CDD" id="cd02316">
    <property type="entry name" value="VcASADH2_like_N"/>
    <property type="match status" value="1"/>
</dbReference>
<keyword evidence="9 15" id="KW-0521">NADP</keyword>
<proteinExistence type="inferred from homology"/>
<feature type="binding site" evidence="15">
    <location>
        <begin position="15"/>
        <end position="18"/>
    </location>
    <ligand>
        <name>NADP(+)</name>
        <dbReference type="ChEBI" id="CHEBI:58349"/>
    </ligand>
</feature>
<evidence type="ECO:0000256" key="1">
    <source>
        <dbReference type="ARBA" id="ARBA00005021"/>
    </source>
</evidence>
<evidence type="ECO:0000256" key="12">
    <source>
        <dbReference type="ARBA" id="ARBA00023154"/>
    </source>
</evidence>
<dbReference type="SMART" id="SM00859">
    <property type="entry name" value="Semialdhyde_dh"/>
    <property type="match status" value="1"/>
</dbReference>
<dbReference type="InterPro" id="IPR005986">
    <property type="entry name" value="Asp_semialdehyde_DH_beta"/>
</dbReference>
<dbReference type="Proteomes" id="UP001277761">
    <property type="component" value="Unassembled WGS sequence"/>
</dbReference>
<comment type="function">
    <text evidence="15">Catalyzes the NADPH-dependent formation of L-aspartate-semialdehyde (L-ASA) by the reductive dephosphorylation of L-aspartyl-4-phosphate.</text>
</comment>
<evidence type="ECO:0000313" key="17">
    <source>
        <dbReference type="EMBL" id="MDX8151142.1"/>
    </source>
</evidence>
<comment type="caution">
    <text evidence="15">Lacks conserved residue(s) required for the propagation of feature annotation.</text>
</comment>
<keyword evidence="10 15" id="KW-0220">Diaminopimelate biosynthesis</keyword>
<dbReference type="Pfam" id="PF01118">
    <property type="entry name" value="Semialdhyde_dh"/>
    <property type="match status" value="1"/>
</dbReference>
<sequence>MSASSGYRIAVVGATGQVGGVLLDELGVKRDGDDRQALAAVREGRAGFPPAGEGLPIREIVPFASARSAGTTLRGLEVQPLTEETIQGFDLAVFSAGGSTSREWAPRFVAAGAVVVDNSSAWRMHDDVPLVVAEVNPEALDEHKGIVANPNCSTMQLMVALRPLQQAAGIERLVVSTYQAVSGTGKAAVDELLEETRAVLEGTAVPAPRSYAHQIAFNALPHAGSFVDDHTDEEHKLINETRKILGDPTIRVSATCVRVPVLNGHSETCNVETREPLSPERARELLAAAPGVEVRDDPAAAVYPLATEADGRPDVLVGRIRRDPGNPQALDLFVVGDNLRKGAATNTIQLAKVLHERGLVRPTAVDAVPALV</sequence>
<keyword evidence="8 15" id="KW-0791">Threonine biosynthesis</keyword>
<dbReference type="InterPro" id="IPR000319">
    <property type="entry name" value="Asp-semialdehyde_DH_CS"/>
</dbReference>
<dbReference type="SUPFAM" id="SSF55347">
    <property type="entry name" value="Glyceraldehyde-3-phosphate dehydrogenase-like, C-terminal domain"/>
    <property type="match status" value="1"/>
</dbReference>
<protein>
    <recommendedName>
        <fullName evidence="6 15">Aspartate-semialdehyde dehydrogenase</fullName>
        <shortName evidence="15">ASA dehydrogenase</shortName>
        <shortName evidence="15">ASADH</shortName>
        <ecNumber evidence="6 15">1.2.1.11</ecNumber>
    </recommendedName>
    <alternativeName>
        <fullName evidence="15">Aspartate-beta-semialdehyde dehydrogenase</fullName>
    </alternativeName>
</protein>
<dbReference type="Gene3D" id="3.40.50.720">
    <property type="entry name" value="NAD(P)-binding Rossmann-like Domain"/>
    <property type="match status" value="1"/>
</dbReference>
<evidence type="ECO:0000256" key="13">
    <source>
        <dbReference type="ARBA" id="ARBA00023167"/>
    </source>
</evidence>
<dbReference type="InterPro" id="IPR012080">
    <property type="entry name" value="Asp_semialdehyde_DH"/>
</dbReference>
<feature type="binding site" evidence="15">
    <location>
        <position position="258"/>
    </location>
    <ligand>
        <name>substrate</name>
    </ligand>
</feature>
<feature type="binding site" evidence="15">
    <location>
        <position position="123"/>
    </location>
    <ligand>
        <name>phosphate</name>
        <dbReference type="ChEBI" id="CHEBI:43474"/>
    </ligand>
</feature>
<dbReference type="NCBIfam" id="TIGR01296">
    <property type="entry name" value="asd_B"/>
    <property type="match status" value="1"/>
</dbReference>
<dbReference type="PIRSF" id="PIRSF000148">
    <property type="entry name" value="ASA_dh"/>
    <property type="match status" value="1"/>
</dbReference>
<dbReference type="InterPro" id="IPR036291">
    <property type="entry name" value="NAD(P)-bd_dom_sf"/>
</dbReference>
<comment type="pathway">
    <text evidence="1 15">Amino-acid biosynthesis; L-methionine biosynthesis via de novo pathway; L-homoserine from L-aspartate: step 2/3.</text>
</comment>
<comment type="subunit">
    <text evidence="5 15">Homodimer.</text>
</comment>
<evidence type="ECO:0000256" key="7">
    <source>
        <dbReference type="ARBA" id="ARBA00022605"/>
    </source>
</evidence>
<dbReference type="EMBL" id="JAXAVX010000002">
    <property type="protein sequence ID" value="MDX8151142.1"/>
    <property type="molecule type" value="Genomic_DNA"/>
</dbReference>
<name>A0ABU4VIG2_9ACTN</name>
<reference evidence="17 18" key="1">
    <citation type="submission" date="2023-11" db="EMBL/GenBank/DDBJ databases">
        <authorList>
            <person name="Xu M."/>
            <person name="Jiang T."/>
        </authorList>
    </citation>
    <scope>NUCLEOTIDE SEQUENCE [LARGE SCALE GENOMIC DNA]</scope>
    <source>
        <strain evidence="17 18">SD</strain>
    </source>
</reference>
<evidence type="ECO:0000256" key="4">
    <source>
        <dbReference type="ARBA" id="ARBA00010584"/>
    </source>
</evidence>
<dbReference type="Gene3D" id="3.30.360.10">
    <property type="entry name" value="Dihydrodipicolinate Reductase, domain 2"/>
    <property type="match status" value="1"/>
</dbReference>
<accession>A0ABU4VIG2</accession>
<evidence type="ECO:0000256" key="10">
    <source>
        <dbReference type="ARBA" id="ARBA00022915"/>
    </source>
</evidence>
<evidence type="ECO:0000256" key="15">
    <source>
        <dbReference type="HAMAP-Rule" id="MF_02121"/>
    </source>
</evidence>
<feature type="binding site" evidence="15">
    <location>
        <begin position="182"/>
        <end position="183"/>
    </location>
    <ligand>
        <name>NADP(+)</name>
        <dbReference type="ChEBI" id="CHEBI:58349"/>
    </ligand>
</feature>
<evidence type="ECO:0000256" key="6">
    <source>
        <dbReference type="ARBA" id="ARBA00013120"/>
    </source>
</evidence>
<comment type="pathway">
    <text evidence="3 15">Amino-acid biosynthesis; L-threonine biosynthesis; L-threonine from L-aspartate: step 2/5.</text>
</comment>
<dbReference type="GO" id="GO:0004073">
    <property type="term" value="F:aspartate-semialdehyde dehydrogenase activity"/>
    <property type="evidence" value="ECO:0007669"/>
    <property type="project" value="UniProtKB-EC"/>
</dbReference>
<comment type="caution">
    <text evidence="17">The sequence shown here is derived from an EMBL/GenBank/DDBJ whole genome shotgun (WGS) entry which is preliminary data.</text>
</comment>
<dbReference type="PANTHER" id="PTHR46278">
    <property type="entry name" value="DEHYDROGENASE, PUTATIVE-RELATED"/>
    <property type="match status" value="1"/>
</dbReference>
<comment type="pathway">
    <text evidence="2 15">Amino-acid biosynthesis; L-lysine biosynthesis via DAP pathway; (S)-tetrahydrodipicolinate from L-aspartate: step 2/4.</text>
</comment>
<evidence type="ECO:0000259" key="16">
    <source>
        <dbReference type="SMART" id="SM00859"/>
    </source>
</evidence>
<dbReference type="PANTHER" id="PTHR46278:SF2">
    <property type="entry name" value="ASPARTATE-SEMIALDEHYDE DEHYDROGENASE"/>
    <property type="match status" value="1"/>
</dbReference>
<evidence type="ECO:0000256" key="2">
    <source>
        <dbReference type="ARBA" id="ARBA00005076"/>
    </source>
</evidence>
<evidence type="ECO:0000256" key="14">
    <source>
        <dbReference type="ARBA" id="ARBA00047891"/>
    </source>
</evidence>
<dbReference type="InterPro" id="IPR000534">
    <property type="entry name" value="Semialdehyde_DH_NAD-bd"/>
</dbReference>
<evidence type="ECO:0000256" key="8">
    <source>
        <dbReference type="ARBA" id="ARBA00022697"/>
    </source>
</evidence>
<evidence type="ECO:0000256" key="9">
    <source>
        <dbReference type="ARBA" id="ARBA00022857"/>
    </source>
</evidence>
<evidence type="ECO:0000256" key="11">
    <source>
        <dbReference type="ARBA" id="ARBA00023002"/>
    </source>
</evidence>
<evidence type="ECO:0000313" key="18">
    <source>
        <dbReference type="Proteomes" id="UP001277761"/>
    </source>
</evidence>
<keyword evidence="12 15" id="KW-0457">Lysine biosynthesis</keyword>
<gene>
    <name evidence="15" type="primary">asd</name>
    <name evidence="17" type="ORF">SK069_06030</name>
</gene>
<dbReference type="PROSITE" id="PS01103">
    <property type="entry name" value="ASD"/>
    <property type="match status" value="1"/>
</dbReference>
<comment type="catalytic activity">
    <reaction evidence="14 15">
        <text>L-aspartate 4-semialdehyde + phosphate + NADP(+) = 4-phospho-L-aspartate + NADPH + H(+)</text>
        <dbReference type="Rhea" id="RHEA:24284"/>
        <dbReference type="ChEBI" id="CHEBI:15378"/>
        <dbReference type="ChEBI" id="CHEBI:43474"/>
        <dbReference type="ChEBI" id="CHEBI:57535"/>
        <dbReference type="ChEBI" id="CHEBI:57783"/>
        <dbReference type="ChEBI" id="CHEBI:58349"/>
        <dbReference type="ChEBI" id="CHEBI:537519"/>
        <dbReference type="EC" id="1.2.1.11"/>
    </reaction>
</comment>
<feature type="binding site" evidence="15">
    <location>
        <position position="179"/>
    </location>
    <ligand>
        <name>substrate</name>
    </ligand>
</feature>
<comment type="similarity">
    <text evidence="4 15">Belongs to the aspartate-semialdehyde dehydrogenase family.</text>
</comment>
<organism evidence="17 18">
    <name type="scientific">Patulibacter brassicae</name>
    <dbReference type="NCBI Taxonomy" id="1705717"/>
    <lineage>
        <taxon>Bacteria</taxon>
        <taxon>Bacillati</taxon>
        <taxon>Actinomycetota</taxon>
        <taxon>Thermoleophilia</taxon>
        <taxon>Solirubrobacterales</taxon>
        <taxon>Patulibacteraceae</taxon>
        <taxon>Patulibacter</taxon>
    </lineage>
</organism>
<keyword evidence="13 15" id="KW-0486">Methionine biosynthesis</keyword>
<feature type="active site" description="Proton acceptor" evidence="15">
    <location>
        <position position="265"/>
    </location>
</feature>
<dbReference type="RefSeq" id="WP_319953295.1">
    <property type="nucleotide sequence ID" value="NZ_JAXAVX010000002.1"/>
</dbReference>
<evidence type="ECO:0000256" key="3">
    <source>
        <dbReference type="ARBA" id="ARBA00005097"/>
    </source>
</evidence>
<feature type="active site" description="Acyl-thioester intermediate" evidence="15">
    <location>
        <position position="152"/>
    </location>
</feature>
<evidence type="ECO:0000256" key="5">
    <source>
        <dbReference type="ARBA" id="ARBA00011738"/>
    </source>
</evidence>
<dbReference type="InterPro" id="IPR012280">
    <property type="entry name" value="Semialdhyde_DH_dimer_dom"/>
</dbReference>
<keyword evidence="18" id="KW-1185">Reference proteome</keyword>
<dbReference type="EC" id="1.2.1.11" evidence="6 15"/>